<evidence type="ECO:0000256" key="2">
    <source>
        <dbReference type="ARBA" id="ARBA00022679"/>
    </source>
</evidence>
<comment type="caution">
    <text evidence="3">The sequence shown here is derived from an EMBL/GenBank/DDBJ whole genome shotgun (WGS) entry which is preliminary data.</text>
</comment>
<keyword evidence="2" id="KW-0808">Transferase</keyword>
<name>A0A0F5JQ29_9BACT</name>
<dbReference type="Proteomes" id="UP000033035">
    <property type="component" value="Unassembled WGS sequence"/>
</dbReference>
<dbReference type="Pfam" id="PF05693">
    <property type="entry name" value="Glycogen_syn"/>
    <property type="match status" value="2"/>
</dbReference>
<dbReference type="InterPro" id="IPR008631">
    <property type="entry name" value="Glycogen_synth"/>
</dbReference>
<dbReference type="STRING" id="1203610.HMPREF1536_00671"/>
<dbReference type="EMBL" id="AQHW01000003">
    <property type="protein sequence ID" value="KKB59690.1"/>
    <property type="molecule type" value="Genomic_DNA"/>
</dbReference>
<dbReference type="SUPFAM" id="SSF53756">
    <property type="entry name" value="UDP-Glycosyltransferase/glycogen phosphorylase"/>
    <property type="match status" value="2"/>
</dbReference>
<dbReference type="GO" id="GO:0005737">
    <property type="term" value="C:cytoplasm"/>
    <property type="evidence" value="ECO:0007669"/>
    <property type="project" value="TreeGrafter"/>
</dbReference>
<evidence type="ECO:0000256" key="1">
    <source>
        <dbReference type="ARBA" id="ARBA00022676"/>
    </source>
</evidence>
<sequence length="552" mass="62554">MDTKTTTPEYLFESSWEVCNKVGGIYTVLSTKAHTLQQMFNDKVIFIGPDVWGKTNAPDFIEDDTLFADWRQHAKTIDKLKMKVGRWNVPGTPPVILVDFKPFFSERDAFFYSMWENFRVDSMHAYGDYDESCIFAYAVGKVIESFYNFNNLSDQKVTALFNEWMLGMGALYIQKQIPAIATLFTTHATSIGRSIAGNNKALYAYMEGYNGDQMAKELNMEAKHSLEKQTAHYVDCFTTVSDITALECKQLLDKAPDIVTPNGFEPNFVPEGKEYTKKRAEARQTLINVAEKLLGCSISPEALLVSTSGRYEYRNKGIDVFIEAMNRVRNSGELQREVVAFIMVPAWVRDARADLKEVIENDIKTTSPLQMPFITHWMNLMDQDKVLNYISHAGFTNQATEKLKIIFVPCYLDGRDGIFNKPYYDLLIGMDATVYPSYYEPWGYTPLESVAFGIPTVTTNLAGFGLWAEKSVSGKNISDGVAVIDRTDFNYFDVADAITTSILSLVKKSNKEAGEIRKRCFELAKKAEWSKFIVYYQTAFSEALKAAAKRNC</sequence>
<dbReference type="Gene3D" id="3.40.50.2000">
    <property type="entry name" value="Glycogen Phosphorylase B"/>
    <property type="match status" value="2"/>
</dbReference>
<dbReference type="RefSeq" id="WP_028728606.1">
    <property type="nucleotide sequence ID" value="NZ_AUAE01000034.1"/>
</dbReference>
<dbReference type="PANTHER" id="PTHR10176">
    <property type="entry name" value="GLYCOGEN SYNTHASE"/>
    <property type="match status" value="1"/>
</dbReference>
<gene>
    <name evidence="3" type="ORF">HMPREF1536_00671</name>
</gene>
<evidence type="ECO:0000313" key="3">
    <source>
        <dbReference type="EMBL" id="KKB59690.1"/>
    </source>
</evidence>
<keyword evidence="1" id="KW-0328">Glycosyltransferase</keyword>
<dbReference type="AlphaFoldDB" id="A0A0F5JQ29"/>
<keyword evidence="4" id="KW-1185">Reference proteome</keyword>
<reference evidence="3 4" key="1">
    <citation type="submission" date="2013-04" db="EMBL/GenBank/DDBJ databases">
        <title>The Genome Sequence of Parabacteroides gordonii DSM 23371.</title>
        <authorList>
            <consortium name="The Broad Institute Genomics Platform"/>
            <person name="Earl A."/>
            <person name="Ward D."/>
            <person name="Feldgarden M."/>
            <person name="Gevers D."/>
            <person name="Martens E."/>
            <person name="Sakamoto M."/>
            <person name="Benno Y."/>
            <person name="Suzuki N."/>
            <person name="Matsunaga N."/>
            <person name="Koshihara K."/>
            <person name="Seki M."/>
            <person name="Komiya H."/>
            <person name="Walker B."/>
            <person name="Young S."/>
            <person name="Zeng Q."/>
            <person name="Gargeya S."/>
            <person name="Fitzgerald M."/>
            <person name="Haas B."/>
            <person name="Abouelleil A."/>
            <person name="Allen A.W."/>
            <person name="Alvarado L."/>
            <person name="Arachchi H.M."/>
            <person name="Berlin A.M."/>
            <person name="Chapman S.B."/>
            <person name="Gainer-Dewar J."/>
            <person name="Goldberg J."/>
            <person name="Griggs A."/>
            <person name="Gujja S."/>
            <person name="Hansen M."/>
            <person name="Howarth C."/>
            <person name="Imamovic A."/>
            <person name="Ireland A."/>
            <person name="Larimer J."/>
            <person name="McCowan C."/>
            <person name="Murphy C."/>
            <person name="Pearson M."/>
            <person name="Poon T.W."/>
            <person name="Priest M."/>
            <person name="Roberts A."/>
            <person name="Saif S."/>
            <person name="Shea T."/>
            <person name="Sisk P."/>
            <person name="Sykes S."/>
            <person name="Wortman J."/>
            <person name="Nusbaum C."/>
            <person name="Birren B."/>
        </authorList>
    </citation>
    <scope>NUCLEOTIDE SEQUENCE [LARGE SCALE GENOMIC DNA]</scope>
    <source>
        <strain evidence="3 4">MS-1</strain>
    </source>
</reference>
<dbReference type="PATRIC" id="fig|1203610.3.peg.693"/>
<protein>
    <recommendedName>
        <fullName evidence="5">Glycosyl transferase family 1 domain-containing protein</fullName>
    </recommendedName>
</protein>
<evidence type="ECO:0000313" key="4">
    <source>
        <dbReference type="Proteomes" id="UP000033035"/>
    </source>
</evidence>
<dbReference type="HOGENOM" id="CLU_037621_0_0_10"/>
<dbReference type="GO" id="GO:0005978">
    <property type="term" value="P:glycogen biosynthetic process"/>
    <property type="evidence" value="ECO:0007669"/>
    <property type="project" value="InterPro"/>
</dbReference>
<evidence type="ECO:0008006" key="5">
    <source>
        <dbReference type="Google" id="ProtNLM"/>
    </source>
</evidence>
<dbReference type="GO" id="GO:0004373">
    <property type="term" value="F:alpha-1,4-glucan glucosyltransferase (UDP-glucose donor) activity"/>
    <property type="evidence" value="ECO:0007669"/>
    <property type="project" value="InterPro"/>
</dbReference>
<dbReference type="PANTHER" id="PTHR10176:SF3">
    <property type="entry name" value="GLYCOGEN [STARCH] SYNTHASE"/>
    <property type="match status" value="1"/>
</dbReference>
<accession>A0A0F5JQ29</accession>
<proteinExistence type="predicted"/>
<organism evidence="3 4">
    <name type="scientific">Parabacteroides gordonii MS-1 = DSM 23371</name>
    <dbReference type="NCBI Taxonomy" id="1203610"/>
    <lineage>
        <taxon>Bacteria</taxon>
        <taxon>Pseudomonadati</taxon>
        <taxon>Bacteroidota</taxon>
        <taxon>Bacteroidia</taxon>
        <taxon>Bacteroidales</taxon>
        <taxon>Tannerellaceae</taxon>
        <taxon>Parabacteroides</taxon>
    </lineage>
</organism>